<dbReference type="FunCoup" id="F6S3G5">
    <property type="interactions" value="132"/>
</dbReference>
<dbReference type="GO" id="GO:0008611">
    <property type="term" value="P:ether lipid biosynthetic process"/>
    <property type="evidence" value="ECO:0000318"/>
    <property type="project" value="GO_Central"/>
</dbReference>
<dbReference type="InterPro" id="IPR022284">
    <property type="entry name" value="GPAT/DHAPAT"/>
</dbReference>
<reference evidence="8" key="1">
    <citation type="journal article" date="2002" name="Science">
        <title>The draft genome of Ciona intestinalis: insights into chordate and vertebrate origins.</title>
        <authorList>
            <person name="Dehal P."/>
            <person name="Satou Y."/>
            <person name="Campbell R.K."/>
            <person name="Chapman J."/>
            <person name="Degnan B."/>
            <person name="De Tomaso A."/>
            <person name="Davidson B."/>
            <person name="Di Gregorio A."/>
            <person name="Gelpke M."/>
            <person name="Goodstein D.M."/>
            <person name="Harafuji N."/>
            <person name="Hastings K.E."/>
            <person name="Ho I."/>
            <person name="Hotta K."/>
            <person name="Huang W."/>
            <person name="Kawashima T."/>
            <person name="Lemaire P."/>
            <person name="Martinez D."/>
            <person name="Meinertzhagen I.A."/>
            <person name="Necula S."/>
            <person name="Nonaka M."/>
            <person name="Putnam N."/>
            <person name="Rash S."/>
            <person name="Saiga H."/>
            <person name="Satake M."/>
            <person name="Terry A."/>
            <person name="Yamada L."/>
            <person name="Wang H.G."/>
            <person name="Awazu S."/>
            <person name="Azumi K."/>
            <person name="Boore J."/>
            <person name="Branno M."/>
            <person name="Chin-Bow S."/>
            <person name="DeSantis R."/>
            <person name="Doyle S."/>
            <person name="Francino P."/>
            <person name="Keys D.N."/>
            <person name="Haga S."/>
            <person name="Hayashi H."/>
            <person name="Hino K."/>
            <person name="Imai K.S."/>
            <person name="Inaba K."/>
            <person name="Kano S."/>
            <person name="Kobayashi K."/>
            <person name="Kobayashi M."/>
            <person name="Lee B.I."/>
            <person name="Makabe K.W."/>
            <person name="Manohar C."/>
            <person name="Matassi G."/>
            <person name="Medina M."/>
            <person name="Mochizuki Y."/>
            <person name="Mount S."/>
            <person name="Morishita T."/>
            <person name="Miura S."/>
            <person name="Nakayama A."/>
            <person name="Nishizaka S."/>
            <person name="Nomoto H."/>
            <person name="Ohta F."/>
            <person name="Oishi K."/>
            <person name="Rigoutsos I."/>
            <person name="Sano M."/>
            <person name="Sasaki A."/>
            <person name="Sasakura Y."/>
            <person name="Shoguchi E."/>
            <person name="Shin-i T."/>
            <person name="Spagnuolo A."/>
            <person name="Stainier D."/>
            <person name="Suzuki M.M."/>
            <person name="Tassy O."/>
            <person name="Takatori N."/>
            <person name="Tokuoka M."/>
            <person name="Yagi K."/>
            <person name="Yoshizaki F."/>
            <person name="Wada S."/>
            <person name="Zhang C."/>
            <person name="Hyatt P.D."/>
            <person name="Larimer F."/>
            <person name="Detter C."/>
            <person name="Doggett N."/>
            <person name="Glavina T."/>
            <person name="Hawkins T."/>
            <person name="Richardson P."/>
            <person name="Lucas S."/>
            <person name="Kohara Y."/>
            <person name="Levine M."/>
            <person name="Satoh N."/>
            <person name="Rokhsar D.S."/>
        </authorList>
    </citation>
    <scope>NUCLEOTIDE SEQUENCE [LARGE SCALE GENOMIC DNA]</scope>
</reference>
<dbReference type="Pfam" id="PF19277">
    <property type="entry name" value="GPAT_C"/>
    <property type="match status" value="1"/>
</dbReference>
<dbReference type="STRING" id="7719.ENSCINP00000018520"/>
<dbReference type="GO" id="GO:0005778">
    <property type="term" value="C:peroxisomal membrane"/>
    <property type="evidence" value="ECO:0000318"/>
    <property type="project" value="GO_Central"/>
</dbReference>
<proteinExistence type="inferred from homology"/>
<evidence type="ECO:0000256" key="1">
    <source>
        <dbReference type="ARBA" id="ARBA00004184"/>
    </source>
</evidence>
<evidence type="ECO:0000313" key="7">
    <source>
        <dbReference type="Ensembl" id="ENSCINP00000018520.3"/>
    </source>
</evidence>
<feature type="domain" description="Phospholipid/glycerol acyltransferase" evidence="6">
    <location>
        <begin position="139"/>
        <end position="268"/>
    </location>
</feature>
<evidence type="ECO:0000256" key="4">
    <source>
        <dbReference type="ARBA" id="ARBA00023136"/>
    </source>
</evidence>
<reference evidence="7" key="2">
    <citation type="journal article" date="2008" name="Genome Biol.">
        <title>Improved genome assembly and evidence-based global gene model set for the chordate Ciona intestinalis: new insight into intron and operon populations.</title>
        <authorList>
            <person name="Satou Y."/>
            <person name="Mineta K."/>
            <person name="Ogasawara M."/>
            <person name="Sasakura Y."/>
            <person name="Shoguchi E."/>
            <person name="Ueno K."/>
            <person name="Yamada L."/>
            <person name="Matsumoto J."/>
            <person name="Wasserscheid J."/>
            <person name="Dewar K."/>
            <person name="Wiley G.B."/>
            <person name="Macmil S.L."/>
            <person name="Roe B.A."/>
            <person name="Zeller R.W."/>
            <person name="Hastings K.E."/>
            <person name="Lemaire P."/>
            <person name="Lindquist E."/>
            <person name="Endo T."/>
            <person name="Hotta K."/>
            <person name="Inaba K."/>
        </authorList>
    </citation>
    <scope>NUCLEOTIDE SEQUENCE [LARGE SCALE GENOMIC DNA]</scope>
    <source>
        <strain evidence="7">wild type</strain>
    </source>
</reference>
<dbReference type="InParanoid" id="F6S3G5"/>
<dbReference type="GO" id="GO:0012505">
    <property type="term" value="C:endomembrane system"/>
    <property type="evidence" value="ECO:0007669"/>
    <property type="project" value="UniProtKB-SubCell"/>
</dbReference>
<name>F6S3G5_CIOIN</name>
<comment type="subcellular location">
    <subcellularLocation>
        <location evidence="1">Endomembrane system</location>
        <topology evidence="1">Peripheral membrane protein</topology>
    </subcellularLocation>
</comment>
<evidence type="ECO:0000256" key="3">
    <source>
        <dbReference type="ARBA" id="ARBA00022679"/>
    </source>
</evidence>
<reference evidence="7" key="4">
    <citation type="submission" date="2025-09" db="UniProtKB">
        <authorList>
            <consortium name="Ensembl"/>
        </authorList>
    </citation>
    <scope>IDENTIFICATION</scope>
</reference>
<evidence type="ECO:0000256" key="2">
    <source>
        <dbReference type="ARBA" id="ARBA00007937"/>
    </source>
</evidence>
<dbReference type="Proteomes" id="UP000008144">
    <property type="component" value="Chromosome 2"/>
</dbReference>
<reference evidence="7" key="3">
    <citation type="submission" date="2025-08" db="UniProtKB">
        <authorList>
            <consortium name="Ensembl"/>
        </authorList>
    </citation>
    <scope>IDENTIFICATION</scope>
</reference>
<dbReference type="PANTHER" id="PTHR12563">
    <property type="entry name" value="GLYCEROL-3-PHOSPHATE ACYLTRANSFERASE"/>
    <property type="match status" value="1"/>
</dbReference>
<keyword evidence="4" id="KW-0472">Membrane</keyword>
<dbReference type="PANTHER" id="PTHR12563:SF17">
    <property type="entry name" value="DIHYDROXYACETONE PHOSPHATE ACYLTRANSFERASE"/>
    <property type="match status" value="1"/>
</dbReference>
<dbReference type="InterPro" id="IPR041728">
    <property type="entry name" value="GPAT/DHAPAT_LPLAT"/>
</dbReference>
<dbReference type="HOGENOM" id="CLU_017332_0_0_1"/>
<dbReference type="AlphaFoldDB" id="F6S3G5"/>
<dbReference type="OMA" id="RFNLEWY"/>
<dbReference type="Pfam" id="PF01553">
    <property type="entry name" value="Acyltransferase"/>
    <property type="match status" value="1"/>
</dbReference>
<dbReference type="EMBL" id="EAAA01001528">
    <property type="status" value="NOT_ANNOTATED_CDS"/>
    <property type="molecule type" value="Genomic_DNA"/>
</dbReference>
<accession>F6S3G5</accession>
<dbReference type="InterPro" id="IPR002123">
    <property type="entry name" value="Plipid/glycerol_acylTrfase"/>
</dbReference>
<dbReference type="GO" id="GO:0016287">
    <property type="term" value="F:glycerone-phosphate O-acyltransferase activity"/>
    <property type="evidence" value="ECO:0000318"/>
    <property type="project" value="GO_Central"/>
</dbReference>
<keyword evidence="8" id="KW-1185">Reference proteome</keyword>
<evidence type="ECO:0000256" key="5">
    <source>
        <dbReference type="ARBA" id="ARBA00023315"/>
    </source>
</evidence>
<keyword evidence="5" id="KW-0012">Acyltransferase</keyword>
<dbReference type="SMART" id="SM00563">
    <property type="entry name" value="PlsC"/>
    <property type="match status" value="1"/>
</dbReference>
<evidence type="ECO:0000259" key="6">
    <source>
        <dbReference type="SMART" id="SM00563"/>
    </source>
</evidence>
<sequence>MLYNKDGNSVDENGYIDMLKDLKKHSFMSMKFATKSFSPPKYSHCKQRHSTDVWKDVLKSDRVHWIVRQISRKEGKSEEETFKEAEVILKELAYTDHMSILRTFAFLLIQIQSSIYQDGVFVNVQEVENIREMVKHHPIVFMPSHRSYMDFLMMSLVCFYLDLPLPAIAAGMDFMSMKVIGSMLRASGAFFMRRSFGSDQMYWALFTEYVHTILINGDRPMEFFIEGTRSRVGKSLNPKFGLLSVISEPYLKAQTYDVVIVPVSISYDRMLEERLYAYELLGVPKPKESTSGLYKASSILQDNYGSVHVHFGQCLSLREYFGHLDRAVHACYPRYMLRLSSQEEKHMKLLGYKILQKQQENAMCSLWSVVALVLSTHPAGISLHHLISEVQWIKSIAVKLNFRIYWPPGTLKETVQKCLFQFKHIVSVLQQKSKKKINNKLQMLDPVIQENAAQYIMIANYRNQLLHYLIRPALLAFVLHKHSIPGEINTFTKDLCLEDFTFLSKLLRKDFIFVPDKSKEDLEEAILFFSEMVVLSSDGTTYTLAGHSHRVLRFLRTVINPFLIAYWLTSQFLISSEAPLYLPKCY</sequence>
<dbReference type="CDD" id="cd07993">
    <property type="entry name" value="LPLAT_DHAPAT-like"/>
    <property type="match status" value="1"/>
</dbReference>
<comment type="similarity">
    <text evidence="2">Belongs to the GPAT/DAPAT family.</text>
</comment>
<dbReference type="SUPFAM" id="SSF69593">
    <property type="entry name" value="Glycerol-3-phosphate (1)-acyltransferase"/>
    <property type="match status" value="1"/>
</dbReference>
<dbReference type="Ensembl" id="ENSCINT00000018520.3">
    <property type="protein sequence ID" value="ENSCINP00000018520.3"/>
    <property type="gene ID" value="ENSCING00000009126.3"/>
</dbReference>
<protein>
    <recommendedName>
        <fullName evidence="6">Phospholipid/glycerol acyltransferase domain-containing protein</fullName>
    </recommendedName>
</protein>
<evidence type="ECO:0000313" key="8">
    <source>
        <dbReference type="Proteomes" id="UP000008144"/>
    </source>
</evidence>
<dbReference type="InterPro" id="IPR045520">
    <property type="entry name" value="GPAT/DHAPAT_C"/>
</dbReference>
<organism evidence="7 8">
    <name type="scientific">Ciona intestinalis</name>
    <name type="common">Transparent sea squirt</name>
    <name type="synonym">Ascidia intestinalis</name>
    <dbReference type="NCBI Taxonomy" id="7719"/>
    <lineage>
        <taxon>Eukaryota</taxon>
        <taxon>Metazoa</taxon>
        <taxon>Chordata</taxon>
        <taxon>Tunicata</taxon>
        <taxon>Ascidiacea</taxon>
        <taxon>Phlebobranchia</taxon>
        <taxon>Cionidae</taxon>
        <taxon>Ciona</taxon>
    </lineage>
</organism>
<dbReference type="GeneTree" id="ENSGT00520000055570"/>
<keyword evidence="3" id="KW-0808">Transferase</keyword>